<keyword evidence="2" id="KW-1185">Reference proteome</keyword>
<organism evidence="1 2">
    <name type="scientific">Pseudopithomyces chartarum</name>
    <dbReference type="NCBI Taxonomy" id="1892770"/>
    <lineage>
        <taxon>Eukaryota</taxon>
        <taxon>Fungi</taxon>
        <taxon>Dikarya</taxon>
        <taxon>Ascomycota</taxon>
        <taxon>Pezizomycotina</taxon>
        <taxon>Dothideomycetes</taxon>
        <taxon>Pleosporomycetidae</taxon>
        <taxon>Pleosporales</taxon>
        <taxon>Massarineae</taxon>
        <taxon>Didymosphaeriaceae</taxon>
        <taxon>Pseudopithomyces</taxon>
    </lineage>
</organism>
<comment type="caution">
    <text evidence="1">The sequence shown here is derived from an EMBL/GenBank/DDBJ whole genome shotgun (WGS) entry which is preliminary data.</text>
</comment>
<dbReference type="EMBL" id="WVTA01000018">
    <property type="protein sequence ID" value="KAK3197398.1"/>
    <property type="molecule type" value="Genomic_DNA"/>
</dbReference>
<name>A0AAN6RCB6_9PLEO</name>
<evidence type="ECO:0000313" key="1">
    <source>
        <dbReference type="EMBL" id="KAK3197398.1"/>
    </source>
</evidence>
<proteinExistence type="predicted"/>
<accession>A0AAN6RCB6</accession>
<dbReference type="AlphaFoldDB" id="A0AAN6RCB6"/>
<reference evidence="1 2" key="1">
    <citation type="submission" date="2021-02" db="EMBL/GenBank/DDBJ databases">
        <title>Genome assembly of Pseudopithomyces chartarum.</title>
        <authorList>
            <person name="Jauregui R."/>
            <person name="Singh J."/>
            <person name="Voisey C."/>
        </authorList>
    </citation>
    <scope>NUCLEOTIDE SEQUENCE [LARGE SCALE GENOMIC DNA]</scope>
    <source>
        <strain evidence="1 2">AGR01</strain>
    </source>
</reference>
<dbReference type="Proteomes" id="UP001280581">
    <property type="component" value="Unassembled WGS sequence"/>
</dbReference>
<evidence type="ECO:0000313" key="2">
    <source>
        <dbReference type="Proteomes" id="UP001280581"/>
    </source>
</evidence>
<protein>
    <submittedName>
        <fullName evidence="1">Uncharacterized protein</fullName>
    </submittedName>
</protein>
<gene>
    <name evidence="1" type="ORF">GRF29_216g81809</name>
</gene>
<sequence>MTDIPGKEVPPVTTDKDKIFKVYRDMMFPPGSNNSIIPMFDAKLSSSIDSSRAQGQLFLPAGILTNVNPRGAPFFLTISKPLSETFAEGWNGLPVELKRYILSFLLVKNQPISYRGPTSLEHWRTLDSSLGHLYYKLLHTTSEIATLSREIFYQENTFAIGLHRSCKYPHATHQLINKLFLIVHFADCVSHGTRGCTILGPDNSVLKALQKLSHGSFFLDNLQRVDIEFDTCYMKFVSSLWLLDEPIDIPYEGSSQLLVRSSLLPSEYMVQRLRSNLEGLFTFKGQKHHTGVLRK</sequence>